<dbReference type="PANTHER" id="PTHR37015:SF1">
    <property type="entry name" value="REVERSE TRANSCRIPTASE DOMAIN-CONTAINING PROTEIN"/>
    <property type="match status" value="1"/>
</dbReference>
<dbReference type="AlphaFoldDB" id="A0AAV9H6N8"/>
<keyword evidence="3" id="KW-1185">Reference proteome</keyword>
<sequence length="896" mass="102483">MASPTSLLSKTLHSITLTKIRELESRRKSYETRKREFLDKANAQTDPRDCLACLLDAFKELYPSASKDHSLSNIERWLAQSRYDAAIPASKLVSFGDHLRGKLDIQSRKLDMADLYSRLLTEWMDQPATDPLENLLGDDDAETFEVLAERQRQRLSELVDKFEAVVFEPKETSPTDIHKFLDDLFTDEASQDALETLREEVATASEDLMSETTPFDEESLTSCIKGLLTEDIFSDEKQAILRDFLESKAAKAEIADVLNMRFSDLKQWHWDVGKDGIRVMPRAGLNGKYRIWADDDILQLIFVQYIGVKLCNMLKPSLKQFMLSVWEREIDSHLAPSQDEQDRRRYFLDSYYYSSSGGTVEHERKQAYMDTFLLSQLPDTETSLLEGDHNYDGNDDTSSASSEGLANQKRPHTKELIIHRLRGKTYDTRTDSGNGVALVQTDLQWYGTSLSHSTIFAVLEYVGFGEDWVAFFRKYLAAPLNLDTAADGRPQLGPRIRKRGVPMAHASEKFIGELVLFFMDVAVNRQTGILLYRLHDDIWLCGEPERSAQAWTCLQPFSDVFGLEFNRSKTGSVHLPGSGKKDVKVAKILPVGNVSIGFLQLSPETGKWVIDRRLVKAHLDQLEKQLLSCKSILSWVQTWNSCIGRFFSHTFGEPAFCLGCEHVDEVLNTYSKMLERLFPNKDGGSVVKHLKEMIQDRFDVKDLPDAFIFLPENLGGLGLRDPFVPLFLIRDRIRQTPEAIIESALRRERERYLEEKKMFDEVGESGLRRRFRSIYPDDDHEVAAIKADELDTFMSLEEYSRFREKTSYQLRDAYMKLVSTPDIDDIVLSKEVESGIRDLGAFVKGSLDSEKKWFLQLYSEELLKDFGGLSLVDKQFLPVGVLAMMRGKKVTWQMVL</sequence>
<evidence type="ECO:0000313" key="3">
    <source>
        <dbReference type="Proteomes" id="UP001321760"/>
    </source>
</evidence>
<organism evidence="2 3">
    <name type="scientific">Podospora aff. communis PSN243</name>
    <dbReference type="NCBI Taxonomy" id="3040156"/>
    <lineage>
        <taxon>Eukaryota</taxon>
        <taxon>Fungi</taxon>
        <taxon>Dikarya</taxon>
        <taxon>Ascomycota</taxon>
        <taxon>Pezizomycotina</taxon>
        <taxon>Sordariomycetes</taxon>
        <taxon>Sordariomycetidae</taxon>
        <taxon>Sordariales</taxon>
        <taxon>Podosporaceae</taxon>
        <taxon>Podospora</taxon>
    </lineage>
</organism>
<gene>
    <name evidence="2" type="ORF">QBC34DRAFT_445137</name>
</gene>
<evidence type="ECO:0008006" key="4">
    <source>
        <dbReference type="Google" id="ProtNLM"/>
    </source>
</evidence>
<reference evidence="2" key="2">
    <citation type="submission" date="2023-05" db="EMBL/GenBank/DDBJ databases">
        <authorList>
            <consortium name="Lawrence Berkeley National Laboratory"/>
            <person name="Steindorff A."/>
            <person name="Hensen N."/>
            <person name="Bonometti L."/>
            <person name="Westerberg I."/>
            <person name="Brannstrom I.O."/>
            <person name="Guillou S."/>
            <person name="Cros-Aarteil S."/>
            <person name="Calhoun S."/>
            <person name="Haridas S."/>
            <person name="Kuo A."/>
            <person name="Mondo S."/>
            <person name="Pangilinan J."/>
            <person name="Riley R."/>
            <person name="Labutti K."/>
            <person name="Andreopoulos B."/>
            <person name="Lipzen A."/>
            <person name="Chen C."/>
            <person name="Yanf M."/>
            <person name="Daum C."/>
            <person name="Ng V."/>
            <person name="Clum A."/>
            <person name="Ohm R."/>
            <person name="Martin F."/>
            <person name="Silar P."/>
            <person name="Natvig D."/>
            <person name="Lalanne C."/>
            <person name="Gautier V."/>
            <person name="Ament-Velasquez S.L."/>
            <person name="Kruys A."/>
            <person name="Hutchinson M.I."/>
            <person name="Powell A.J."/>
            <person name="Barry K."/>
            <person name="Miller A.N."/>
            <person name="Grigoriev I.V."/>
            <person name="Debuchy R."/>
            <person name="Gladieux P."/>
            <person name="Thoren M.H."/>
            <person name="Johannesson H."/>
        </authorList>
    </citation>
    <scope>NUCLEOTIDE SEQUENCE</scope>
    <source>
        <strain evidence="2">PSN243</strain>
    </source>
</reference>
<comment type="caution">
    <text evidence="2">The sequence shown here is derived from an EMBL/GenBank/DDBJ whole genome shotgun (WGS) entry which is preliminary data.</text>
</comment>
<evidence type="ECO:0000256" key="1">
    <source>
        <dbReference type="SAM" id="MobiDB-lite"/>
    </source>
</evidence>
<feature type="compositionally biased region" description="Polar residues" evidence="1">
    <location>
        <begin position="396"/>
        <end position="405"/>
    </location>
</feature>
<feature type="region of interest" description="Disordered" evidence="1">
    <location>
        <begin position="384"/>
        <end position="409"/>
    </location>
</feature>
<name>A0AAV9H6N8_9PEZI</name>
<dbReference type="Proteomes" id="UP001321760">
    <property type="component" value="Unassembled WGS sequence"/>
</dbReference>
<evidence type="ECO:0000313" key="2">
    <source>
        <dbReference type="EMBL" id="KAK4455574.1"/>
    </source>
</evidence>
<accession>A0AAV9H6N8</accession>
<dbReference type="PANTHER" id="PTHR37015">
    <property type="entry name" value="REVERSE TRANSCRIPTASE DOMAIN-CONTAINING PROTEIN"/>
    <property type="match status" value="1"/>
</dbReference>
<protein>
    <recommendedName>
        <fullName evidence="4">Reverse transcriptase domain-containing protein</fullName>
    </recommendedName>
</protein>
<dbReference type="EMBL" id="MU865914">
    <property type="protein sequence ID" value="KAK4455574.1"/>
    <property type="molecule type" value="Genomic_DNA"/>
</dbReference>
<proteinExistence type="predicted"/>
<reference evidence="2" key="1">
    <citation type="journal article" date="2023" name="Mol. Phylogenet. Evol.">
        <title>Genome-scale phylogeny and comparative genomics of the fungal order Sordariales.</title>
        <authorList>
            <person name="Hensen N."/>
            <person name="Bonometti L."/>
            <person name="Westerberg I."/>
            <person name="Brannstrom I.O."/>
            <person name="Guillou S."/>
            <person name="Cros-Aarteil S."/>
            <person name="Calhoun S."/>
            <person name="Haridas S."/>
            <person name="Kuo A."/>
            <person name="Mondo S."/>
            <person name="Pangilinan J."/>
            <person name="Riley R."/>
            <person name="LaButti K."/>
            <person name="Andreopoulos B."/>
            <person name="Lipzen A."/>
            <person name="Chen C."/>
            <person name="Yan M."/>
            <person name="Daum C."/>
            <person name="Ng V."/>
            <person name="Clum A."/>
            <person name="Steindorff A."/>
            <person name="Ohm R.A."/>
            <person name="Martin F."/>
            <person name="Silar P."/>
            <person name="Natvig D.O."/>
            <person name="Lalanne C."/>
            <person name="Gautier V."/>
            <person name="Ament-Velasquez S.L."/>
            <person name="Kruys A."/>
            <person name="Hutchinson M.I."/>
            <person name="Powell A.J."/>
            <person name="Barry K."/>
            <person name="Miller A.N."/>
            <person name="Grigoriev I.V."/>
            <person name="Debuchy R."/>
            <person name="Gladieux P."/>
            <person name="Hiltunen Thoren M."/>
            <person name="Johannesson H."/>
        </authorList>
    </citation>
    <scope>NUCLEOTIDE SEQUENCE</scope>
    <source>
        <strain evidence="2">PSN243</strain>
    </source>
</reference>